<dbReference type="AlphaFoldDB" id="A0AAN6UWL7"/>
<sequence length="327" mass="34904">MRRHALRSAAGRAASSSRTTAALRLPIHATTPASFSTSPTGRGDGDGDSKNRGAPRPFAQSDAIQRLSRLNSSGPRAGNINNNNGLGQQNRPGPGARAVRPRFGAGLRGGRFGGMGGRGDRRGGFRRDRKGAGDKKRSRGPEPPLEIDEEAQAYLDQLDVGEVVRFDPKVTAESLIGYGAAVATDSGPGQIETLLRNMRLMSGGMAFNAHAGVTTDLHEVAKKGWSQTPVFVNTMEEKAWIHEGRPNIRLVTPSAELKKAIVEPALLGKYNAPTFAEAGNVAATVANYHSRTFTYTDGDSKKFMDKVLSLLPPSMREQGGPPAQPRK</sequence>
<feature type="compositionally biased region" description="Basic and acidic residues" evidence="1">
    <location>
        <begin position="118"/>
        <end position="135"/>
    </location>
</feature>
<protein>
    <submittedName>
        <fullName evidence="2">Uncharacterized protein</fullName>
    </submittedName>
</protein>
<accession>A0AAN6UWL7</accession>
<feature type="compositionally biased region" description="Low complexity" evidence="1">
    <location>
        <begin position="74"/>
        <end position="105"/>
    </location>
</feature>
<reference evidence="2" key="2">
    <citation type="submission" date="2023-05" db="EMBL/GenBank/DDBJ databases">
        <authorList>
            <consortium name="Lawrence Berkeley National Laboratory"/>
            <person name="Steindorff A."/>
            <person name="Hensen N."/>
            <person name="Bonometti L."/>
            <person name="Westerberg I."/>
            <person name="Brannstrom I.O."/>
            <person name="Guillou S."/>
            <person name="Cros-Aarteil S."/>
            <person name="Calhoun S."/>
            <person name="Haridas S."/>
            <person name="Kuo A."/>
            <person name="Mondo S."/>
            <person name="Pangilinan J."/>
            <person name="Riley R."/>
            <person name="Labutti K."/>
            <person name="Andreopoulos B."/>
            <person name="Lipzen A."/>
            <person name="Chen C."/>
            <person name="Yanf M."/>
            <person name="Daum C."/>
            <person name="Ng V."/>
            <person name="Clum A."/>
            <person name="Ohm R."/>
            <person name="Martin F."/>
            <person name="Silar P."/>
            <person name="Natvig D."/>
            <person name="Lalanne C."/>
            <person name="Gautier V."/>
            <person name="Ament-Velasquez S.L."/>
            <person name="Kruys A."/>
            <person name="Hutchinson M.I."/>
            <person name="Powell A.J."/>
            <person name="Barry K."/>
            <person name="Miller A.N."/>
            <person name="Grigoriev I.V."/>
            <person name="Debuchy R."/>
            <person name="Gladieux P."/>
            <person name="Thoren M.H."/>
            <person name="Johannesson H."/>
        </authorList>
    </citation>
    <scope>NUCLEOTIDE SEQUENCE</scope>
    <source>
        <strain evidence="2">CBS 141.50</strain>
    </source>
</reference>
<feature type="compositionally biased region" description="Gly residues" evidence="1">
    <location>
        <begin position="106"/>
        <end position="117"/>
    </location>
</feature>
<evidence type="ECO:0000313" key="2">
    <source>
        <dbReference type="EMBL" id="KAK4140299.1"/>
    </source>
</evidence>
<feature type="compositionally biased region" description="Low complexity" evidence="1">
    <location>
        <begin position="7"/>
        <end position="40"/>
    </location>
</feature>
<gene>
    <name evidence="2" type="ORF">C8A04DRAFT_15078</name>
</gene>
<proteinExistence type="predicted"/>
<organism evidence="2 3">
    <name type="scientific">Dichotomopilus funicola</name>
    <dbReference type="NCBI Taxonomy" id="1934379"/>
    <lineage>
        <taxon>Eukaryota</taxon>
        <taxon>Fungi</taxon>
        <taxon>Dikarya</taxon>
        <taxon>Ascomycota</taxon>
        <taxon>Pezizomycotina</taxon>
        <taxon>Sordariomycetes</taxon>
        <taxon>Sordariomycetidae</taxon>
        <taxon>Sordariales</taxon>
        <taxon>Chaetomiaceae</taxon>
        <taxon>Dichotomopilus</taxon>
    </lineage>
</organism>
<feature type="region of interest" description="Disordered" evidence="1">
    <location>
        <begin position="1"/>
        <end position="147"/>
    </location>
</feature>
<evidence type="ECO:0000256" key="1">
    <source>
        <dbReference type="SAM" id="MobiDB-lite"/>
    </source>
</evidence>
<dbReference type="RefSeq" id="XP_062633670.1">
    <property type="nucleotide sequence ID" value="XM_062778346.1"/>
</dbReference>
<comment type="caution">
    <text evidence="2">The sequence shown here is derived from an EMBL/GenBank/DDBJ whole genome shotgun (WGS) entry which is preliminary data.</text>
</comment>
<dbReference type="GeneID" id="87814959"/>
<evidence type="ECO:0000313" key="3">
    <source>
        <dbReference type="Proteomes" id="UP001302676"/>
    </source>
</evidence>
<dbReference type="EMBL" id="MU853635">
    <property type="protein sequence ID" value="KAK4140299.1"/>
    <property type="molecule type" value="Genomic_DNA"/>
</dbReference>
<dbReference type="Proteomes" id="UP001302676">
    <property type="component" value="Unassembled WGS sequence"/>
</dbReference>
<reference evidence="2" key="1">
    <citation type="journal article" date="2023" name="Mol. Phylogenet. Evol.">
        <title>Genome-scale phylogeny and comparative genomics of the fungal order Sordariales.</title>
        <authorList>
            <person name="Hensen N."/>
            <person name="Bonometti L."/>
            <person name="Westerberg I."/>
            <person name="Brannstrom I.O."/>
            <person name="Guillou S."/>
            <person name="Cros-Aarteil S."/>
            <person name="Calhoun S."/>
            <person name="Haridas S."/>
            <person name="Kuo A."/>
            <person name="Mondo S."/>
            <person name="Pangilinan J."/>
            <person name="Riley R."/>
            <person name="LaButti K."/>
            <person name="Andreopoulos B."/>
            <person name="Lipzen A."/>
            <person name="Chen C."/>
            <person name="Yan M."/>
            <person name="Daum C."/>
            <person name="Ng V."/>
            <person name="Clum A."/>
            <person name="Steindorff A."/>
            <person name="Ohm R.A."/>
            <person name="Martin F."/>
            <person name="Silar P."/>
            <person name="Natvig D.O."/>
            <person name="Lalanne C."/>
            <person name="Gautier V."/>
            <person name="Ament-Velasquez S.L."/>
            <person name="Kruys A."/>
            <person name="Hutchinson M.I."/>
            <person name="Powell A.J."/>
            <person name="Barry K."/>
            <person name="Miller A.N."/>
            <person name="Grigoriev I.V."/>
            <person name="Debuchy R."/>
            <person name="Gladieux P."/>
            <person name="Hiltunen Thoren M."/>
            <person name="Johannesson H."/>
        </authorList>
    </citation>
    <scope>NUCLEOTIDE SEQUENCE</scope>
    <source>
        <strain evidence="2">CBS 141.50</strain>
    </source>
</reference>
<keyword evidence="3" id="KW-1185">Reference proteome</keyword>
<name>A0AAN6UWL7_9PEZI</name>